<gene>
    <name evidence="1" type="ORF">CLUMA_CG020613</name>
</gene>
<protein>
    <submittedName>
        <fullName evidence="1">CLUMA_CG020613, isoform A</fullName>
    </submittedName>
</protein>
<proteinExistence type="predicted"/>
<evidence type="ECO:0000313" key="2">
    <source>
        <dbReference type="Proteomes" id="UP000183832"/>
    </source>
</evidence>
<name>A0A1J1J849_9DIPT</name>
<accession>A0A1J1J849</accession>
<organism evidence="1 2">
    <name type="scientific">Clunio marinus</name>
    <dbReference type="NCBI Taxonomy" id="568069"/>
    <lineage>
        <taxon>Eukaryota</taxon>
        <taxon>Metazoa</taxon>
        <taxon>Ecdysozoa</taxon>
        <taxon>Arthropoda</taxon>
        <taxon>Hexapoda</taxon>
        <taxon>Insecta</taxon>
        <taxon>Pterygota</taxon>
        <taxon>Neoptera</taxon>
        <taxon>Endopterygota</taxon>
        <taxon>Diptera</taxon>
        <taxon>Nematocera</taxon>
        <taxon>Chironomoidea</taxon>
        <taxon>Chironomidae</taxon>
        <taxon>Clunio</taxon>
    </lineage>
</organism>
<evidence type="ECO:0000313" key="1">
    <source>
        <dbReference type="EMBL" id="CRL07654.1"/>
    </source>
</evidence>
<dbReference type="AlphaFoldDB" id="A0A1J1J849"/>
<reference evidence="1 2" key="1">
    <citation type="submission" date="2015-04" db="EMBL/GenBank/DDBJ databases">
        <authorList>
            <person name="Syromyatnikov M.Y."/>
            <person name="Popov V.N."/>
        </authorList>
    </citation>
    <scope>NUCLEOTIDE SEQUENCE [LARGE SCALE GENOMIC DNA]</scope>
</reference>
<keyword evidence="2" id="KW-1185">Reference proteome</keyword>
<dbReference type="EMBL" id="CVRI01000073">
    <property type="protein sequence ID" value="CRL07654.1"/>
    <property type="molecule type" value="Genomic_DNA"/>
</dbReference>
<dbReference type="Proteomes" id="UP000183832">
    <property type="component" value="Unassembled WGS sequence"/>
</dbReference>
<sequence length="64" mass="7284">MTEDCVGGWILNETNAIYEVNSSSDFLSHVVTQIHLRKEFMTSQTVSNSIQERDEIKNLPTRGI</sequence>